<evidence type="ECO:0000313" key="5">
    <source>
        <dbReference type="Proteomes" id="UP000765507"/>
    </source>
</evidence>
<keyword evidence="2" id="KW-0472">Membrane</keyword>
<evidence type="ECO:0000256" key="1">
    <source>
        <dbReference type="SAM" id="MobiDB-lite"/>
    </source>
</evidence>
<feature type="region of interest" description="Disordered" evidence="1">
    <location>
        <begin position="26"/>
        <end position="102"/>
    </location>
</feature>
<feature type="compositionally biased region" description="Basic and acidic residues" evidence="1">
    <location>
        <begin position="78"/>
        <end position="102"/>
    </location>
</feature>
<keyword evidence="2" id="KW-1133">Transmembrane helix</keyword>
<organism evidence="4 5">
    <name type="scientific">Chelydra serpentina</name>
    <name type="common">Snapping turtle</name>
    <name type="synonym">Testudo serpentina</name>
    <dbReference type="NCBI Taxonomy" id="8475"/>
    <lineage>
        <taxon>Eukaryota</taxon>
        <taxon>Metazoa</taxon>
        <taxon>Chordata</taxon>
        <taxon>Craniata</taxon>
        <taxon>Vertebrata</taxon>
        <taxon>Euteleostomi</taxon>
        <taxon>Archelosauria</taxon>
        <taxon>Testudinata</taxon>
        <taxon>Testudines</taxon>
        <taxon>Cryptodira</taxon>
        <taxon>Durocryptodira</taxon>
        <taxon>Americhelydia</taxon>
        <taxon>Chelydroidea</taxon>
        <taxon>Chelydridae</taxon>
        <taxon>Chelydra</taxon>
    </lineage>
</organism>
<keyword evidence="3" id="KW-0732">Signal</keyword>
<dbReference type="AlphaFoldDB" id="A0A8T1TIE2"/>
<evidence type="ECO:0000256" key="3">
    <source>
        <dbReference type="SAM" id="SignalP"/>
    </source>
</evidence>
<feature type="chain" id="PRO_5035746941" evidence="3">
    <location>
        <begin position="23"/>
        <end position="197"/>
    </location>
</feature>
<feature type="transmembrane region" description="Helical" evidence="2">
    <location>
        <begin position="177"/>
        <end position="196"/>
    </location>
</feature>
<accession>A0A8T1TIE2</accession>
<feature type="signal peptide" evidence="3">
    <location>
        <begin position="1"/>
        <end position="22"/>
    </location>
</feature>
<name>A0A8T1TIE2_CHESE</name>
<keyword evidence="2" id="KW-0812">Transmembrane</keyword>
<comment type="caution">
    <text evidence="4">The sequence shown here is derived from an EMBL/GenBank/DDBJ whole genome shotgun (WGS) entry which is preliminary data.</text>
</comment>
<sequence>MLRKRLILSALLVVFLVDLIKPQEASITPVSGDPTMEPSIRPSMDSSTETTGEPSGEGSGEPSGEPSRESSVEPISESTREPTVEPTKEPSTKPTKEPCTEPPRKLILTFTHPLSSLLFPTKAPHPHIFAALVEPDVHRAFSGVRQSMLGSHCFPLSALVGFCQVLTPSTCWLRRSWIWIFLFLYYYYSCCSFCLTQ</sequence>
<dbReference type="OrthoDB" id="9428928at2759"/>
<dbReference type="Proteomes" id="UP000765507">
    <property type="component" value="Unassembled WGS sequence"/>
</dbReference>
<gene>
    <name evidence="4" type="ORF">G0U57_015907</name>
</gene>
<keyword evidence="5" id="KW-1185">Reference proteome</keyword>
<proteinExistence type="predicted"/>
<protein>
    <submittedName>
        <fullName evidence="4">Uncharacterized protein</fullName>
    </submittedName>
</protein>
<evidence type="ECO:0000256" key="2">
    <source>
        <dbReference type="SAM" id="Phobius"/>
    </source>
</evidence>
<reference evidence="4 5" key="1">
    <citation type="journal article" date="2020" name="G3 (Bethesda)">
        <title>Draft Genome of the Common Snapping Turtle, Chelydra serpentina, a Model for Phenotypic Plasticity in Reptiles.</title>
        <authorList>
            <person name="Das D."/>
            <person name="Singh S.K."/>
            <person name="Bierstedt J."/>
            <person name="Erickson A."/>
            <person name="Galli G.L.J."/>
            <person name="Crossley D.A. 2nd"/>
            <person name="Rhen T."/>
        </authorList>
    </citation>
    <scope>NUCLEOTIDE SEQUENCE [LARGE SCALE GENOMIC DNA]</scope>
    <source>
        <strain evidence="4">KW</strain>
    </source>
</reference>
<evidence type="ECO:0000313" key="4">
    <source>
        <dbReference type="EMBL" id="KAG6940504.1"/>
    </source>
</evidence>
<dbReference type="EMBL" id="JAHGAV010000004">
    <property type="protein sequence ID" value="KAG6940504.1"/>
    <property type="molecule type" value="Genomic_DNA"/>
</dbReference>